<dbReference type="PANTHER" id="PTHR42966">
    <property type="entry name" value="N-ACETYLNEURAMINATE SYNTHASE"/>
    <property type="match status" value="1"/>
</dbReference>
<dbReference type="InterPro" id="IPR057736">
    <property type="entry name" value="SAF_PseI/NeuA/NeuB"/>
</dbReference>
<dbReference type="InterPro" id="IPR013785">
    <property type="entry name" value="Aldolase_TIM"/>
</dbReference>
<dbReference type="EMBL" id="UINC01228579">
    <property type="protein sequence ID" value="SVE59953.1"/>
    <property type="molecule type" value="Genomic_DNA"/>
</dbReference>
<dbReference type="Pfam" id="PF03102">
    <property type="entry name" value="NeuB"/>
    <property type="match status" value="1"/>
</dbReference>
<proteinExistence type="predicted"/>
<dbReference type="PROSITE" id="PS50844">
    <property type="entry name" value="AFP_LIKE"/>
    <property type="match status" value="1"/>
</dbReference>
<dbReference type="Pfam" id="PF08666">
    <property type="entry name" value="SAF"/>
    <property type="match status" value="1"/>
</dbReference>
<dbReference type="CDD" id="cd11615">
    <property type="entry name" value="SAF_NeuB_like"/>
    <property type="match status" value="1"/>
</dbReference>
<dbReference type="AlphaFoldDB" id="A0A383EU44"/>
<dbReference type="Gene3D" id="3.20.20.70">
    <property type="entry name" value="Aldolase class I"/>
    <property type="match status" value="1"/>
</dbReference>
<dbReference type="InterPro" id="IPR013132">
    <property type="entry name" value="PseI/NeuA/B-like_N"/>
</dbReference>
<dbReference type="InterPro" id="IPR051690">
    <property type="entry name" value="PseI-like"/>
</dbReference>
<name>A0A383EU44_9ZZZZ</name>
<evidence type="ECO:0000259" key="1">
    <source>
        <dbReference type="PROSITE" id="PS50844"/>
    </source>
</evidence>
<gene>
    <name evidence="2" type="ORF">METZ01_LOCUS512807</name>
</gene>
<dbReference type="Gene3D" id="3.90.1210.10">
    <property type="entry name" value="Antifreeze-like/N-acetylneuraminic acid synthase C-terminal domain"/>
    <property type="match status" value="1"/>
</dbReference>
<dbReference type="GO" id="GO:0016051">
    <property type="term" value="P:carbohydrate biosynthetic process"/>
    <property type="evidence" value="ECO:0007669"/>
    <property type="project" value="InterPro"/>
</dbReference>
<dbReference type="SMART" id="SM00858">
    <property type="entry name" value="SAF"/>
    <property type="match status" value="1"/>
</dbReference>
<dbReference type="InterPro" id="IPR006190">
    <property type="entry name" value="SAF_AFP_Neu5Ac"/>
</dbReference>
<reference evidence="2" key="1">
    <citation type="submission" date="2018-05" db="EMBL/GenBank/DDBJ databases">
        <authorList>
            <person name="Lanie J.A."/>
            <person name="Ng W.-L."/>
            <person name="Kazmierczak K.M."/>
            <person name="Andrzejewski T.M."/>
            <person name="Davidsen T.M."/>
            <person name="Wayne K.J."/>
            <person name="Tettelin H."/>
            <person name="Glass J.I."/>
            <person name="Rusch D."/>
            <person name="Podicherti R."/>
            <person name="Tsui H.-C.T."/>
            <person name="Winkler M.E."/>
        </authorList>
    </citation>
    <scope>NUCLEOTIDE SEQUENCE</scope>
</reference>
<dbReference type="SUPFAM" id="SSF51569">
    <property type="entry name" value="Aldolase"/>
    <property type="match status" value="1"/>
</dbReference>
<evidence type="ECO:0000313" key="2">
    <source>
        <dbReference type="EMBL" id="SVE59953.1"/>
    </source>
</evidence>
<dbReference type="InterPro" id="IPR013974">
    <property type="entry name" value="SAF"/>
</dbReference>
<feature type="domain" description="AFP-like" evidence="1">
    <location>
        <begin position="80"/>
        <end position="136"/>
    </location>
</feature>
<dbReference type="SUPFAM" id="SSF51269">
    <property type="entry name" value="AFP III-like domain"/>
    <property type="match status" value="1"/>
</dbReference>
<dbReference type="GO" id="GO:0047444">
    <property type="term" value="F:N-acylneuraminate-9-phosphate synthase activity"/>
    <property type="evidence" value="ECO:0007669"/>
    <property type="project" value="TreeGrafter"/>
</dbReference>
<protein>
    <recommendedName>
        <fullName evidence="1">AFP-like domain-containing protein</fullName>
    </recommendedName>
</protein>
<dbReference type="InterPro" id="IPR036732">
    <property type="entry name" value="AFP_Neu5c_C_sf"/>
</dbReference>
<organism evidence="2">
    <name type="scientific">marine metagenome</name>
    <dbReference type="NCBI Taxonomy" id="408172"/>
    <lineage>
        <taxon>unclassified sequences</taxon>
        <taxon>metagenomes</taxon>
        <taxon>ecological metagenomes</taxon>
    </lineage>
</organism>
<accession>A0A383EU44</accession>
<feature type="non-terminal residue" evidence="2">
    <location>
        <position position="1"/>
    </location>
</feature>
<dbReference type="PANTHER" id="PTHR42966:SF1">
    <property type="entry name" value="SIALIC ACID SYNTHASE"/>
    <property type="match status" value="1"/>
</dbReference>
<sequence length="136" mass="15693">HTLPNDMKVLEMATLLGAVILEKHFTHDKTLSGNDHYHAMDKEDLKGFNKNLDRIFTILGDQKKYPLNEEKPARKNARRSLVATMDISEGVAVTREHLTWKRPGHGISPKFIEDIIGKQTVRQILEDESLKWSMFR</sequence>